<dbReference type="Pfam" id="PF23565">
    <property type="entry name" value="ARM_TANGO6"/>
    <property type="match status" value="1"/>
</dbReference>
<evidence type="ECO:0000313" key="6">
    <source>
        <dbReference type="EMBL" id="CAH7688417.1"/>
    </source>
</evidence>
<dbReference type="AlphaFoldDB" id="A0AAV0BME1"/>
<dbReference type="InterPro" id="IPR039600">
    <property type="entry name" value="TANGO6/Rtp1"/>
</dbReference>
<evidence type="ECO:0000259" key="4">
    <source>
        <dbReference type="Pfam" id="PF10363"/>
    </source>
</evidence>
<dbReference type="Proteomes" id="UP001153365">
    <property type="component" value="Unassembled WGS sequence"/>
</dbReference>
<keyword evidence="7" id="KW-1185">Reference proteome</keyword>
<proteinExistence type="inferred from homology"/>
<dbReference type="InterPro" id="IPR057407">
    <property type="entry name" value="HEAT_TANGO6"/>
</dbReference>
<dbReference type="InterPro" id="IPR019451">
    <property type="entry name" value="Rtp1_C1"/>
</dbReference>
<organism evidence="6 7">
    <name type="scientific">Phakopsora pachyrhizi</name>
    <name type="common">Asian soybean rust disease fungus</name>
    <dbReference type="NCBI Taxonomy" id="170000"/>
    <lineage>
        <taxon>Eukaryota</taxon>
        <taxon>Fungi</taxon>
        <taxon>Dikarya</taxon>
        <taxon>Basidiomycota</taxon>
        <taxon>Pucciniomycotina</taxon>
        <taxon>Pucciniomycetes</taxon>
        <taxon>Pucciniales</taxon>
        <taxon>Phakopsoraceae</taxon>
        <taxon>Phakopsora</taxon>
    </lineage>
</organism>
<evidence type="ECO:0000259" key="5">
    <source>
        <dbReference type="Pfam" id="PF23565"/>
    </source>
</evidence>
<dbReference type="Pfam" id="PF10363">
    <property type="entry name" value="RTP1_C1"/>
    <property type="match status" value="1"/>
</dbReference>
<dbReference type="PANTHER" id="PTHR20959:SF1">
    <property type="entry name" value="TRANSPORT AND GOLGI ORGANIZATION PROTEIN 6 HOMOLOG"/>
    <property type="match status" value="1"/>
</dbReference>
<feature type="chain" id="PRO_5043494025" description="RNA polymerase II assembly factor Rtp1 C-terminal domain-containing protein" evidence="3">
    <location>
        <begin position="19"/>
        <end position="935"/>
    </location>
</feature>
<evidence type="ECO:0000256" key="2">
    <source>
        <dbReference type="SAM" id="MobiDB-lite"/>
    </source>
</evidence>
<dbReference type="GO" id="GO:0009306">
    <property type="term" value="P:protein secretion"/>
    <property type="evidence" value="ECO:0007669"/>
    <property type="project" value="TreeGrafter"/>
</dbReference>
<evidence type="ECO:0000313" key="7">
    <source>
        <dbReference type="Proteomes" id="UP001153365"/>
    </source>
</evidence>
<feature type="region of interest" description="Disordered" evidence="2">
    <location>
        <begin position="35"/>
        <end position="55"/>
    </location>
</feature>
<sequence length="935" mass="106785">MSHLKKIISIVALRCLLAIDKELLRIEDSNPTGKELGLVPSSSKRSRDGGDGLIPTFGSRDTQNIQNLSLLVINWGIYAQLSQVGIQPVQQQQQPNGVICPVGDDRFQEVEVSDDPFSILRFEDMIRSVVEVVLPTSKSISNDHSKTSSYNLLHPRFALRAITLSNFTVPLLAGLISVKLSSRDGRWATESLNRLLDLADSRSAFSALLSLSSSPHFSKSRTVESIQFENQVSQLLSDRLSRRFGLRGLLQSVMTDDYYEDDDLDKSRSTTSSTLNRLDSLSLIVSNCPSRTDRTSYYKNILTSLIEIICPEFFSDQPESSLQSSFEKSSQSYKDPIRSAACYILSRLIINQIDIFKSLISPILHSSFRPNLRNYSFKPTDESILITSHEISQRIELFKLIVLHSDPSPVLIDRLLIPILPQLISLDLFLRKTKSDPLLRSLIEDLIRIWTKLNQIEVGSEYLRKTIRELEVGRELNLEEDSFDRSSKGMRLKYWSRDEDGSSCIRVKAEVQDDELMILRPDPECFVEFLEDLNSLELIQRLLVKLLKDLEVLKSMTGYMEAKMVLLRMSILLKLIERLDFSKMKDPTQILEFIYHSFIMQTTSTVIPKKTSELEKSLRKDKLKVDEKGFINVEEKLGSLGLEFVKEELKEDVRDEDDEQINDGLIRSSLNLLLTVLELNPDINEQSHKILKPISEKLDEILVKKNFLSSESYEVGMKTRLMISVRSAILKVDQIATSSKKTERSEENQELIEREIEDLKRDYQEGLRLIEDSCLPIKAKGINNLKVILLRNFRFGSTKRFLKINRIVTDVIELILKMIEEEDSFVYLNSIKALCELAEKYPGEICDRLNLIYGSLKDHSFDGEKAAKDLEKDNGDDVTEWDKRLIDKKLRVGEAMVLIIQRAGKALPIYTSVLTMKPFLSELVESCLMILSIES</sequence>
<dbReference type="PANTHER" id="PTHR20959">
    <property type="entry name" value="TRANSPORT AND GOLGI ORGANIZATION PROTEIN 6 FAMILY MEMBER"/>
    <property type="match status" value="1"/>
</dbReference>
<comment type="caution">
    <text evidence="6">The sequence shown here is derived from an EMBL/GenBank/DDBJ whole genome shotgun (WGS) entry which is preliminary data.</text>
</comment>
<protein>
    <recommendedName>
        <fullName evidence="8">RNA polymerase II assembly factor Rtp1 C-terminal domain-containing protein</fullName>
    </recommendedName>
</protein>
<reference evidence="6" key="1">
    <citation type="submission" date="2022-06" db="EMBL/GenBank/DDBJ databases">
        <authorList>
            <consortium name="SYNGENTA / RWTH Aachen University"/>
        </authorList>
    </citation>
    <scope>NUCLEOTIDE SEQUENCE</scope>
</reference>
<evidence type="ECO:0000256" key="3">
    <source>
        <dbReference type="SAM" id="SignalP"/>
    </source>
</evidence>
<feature type="domain" description="RNA polymerase II assembly factor Rtp1 C-terminal" evidence="4">
    <location>
        <begin position="763"/>
        <end position="905"/>
    </location>
</feature>
<name>A0AAV0BME1_PHAPC</name>
<dbReference type="EMBL" id="CALTRL010005982">
    <property type="protein sequence ID" value="CAH7688417.1"/>
    <property type="molecule type" value="Genomic_DNA"/>
</dbReference>
<feature type="non-terminal residue" evidence="6">
    <location>
        <position position="935"/>
    </location>
</feature>
<evidence type="ECO:0000256" key="1">
    <source>
        <dbReference type="ARBA" id="ARBA00005724"/>
    </source>
</evidence>
<feature type="domain" description="TANGO6 HEAT repeat" evidence="5">
    <location>
        <begin position="266"/>
        <end position="471"/>
    </location>
</feature>
<gene>
    <name evidence="6" type="ORF">PPACK8108_LOCUS23385</name>
</gene>
<dbReference type="InterPro" id="IPR016024">
    <property type="entry name" value="ARM-type_fold"/>
</dbReference>
<evidence type="ECO:0008006" key="8">
    <source>
        <dbReference type="Google" id="ProtNLM"/>
    </source>
</evidence>
<feature type="signal peptide" evidence="3">
    <location>
        <begin position="1"/>
        <end position="18"/>
    </location>
</feature>
<keyword evidence="3" id="KW-0732">Signal</keyword>
<accession>A0AAV0BME1</accession>
<comment type="similarity">
    <text evidence="1">Belongs to the Tango6 family.</text>
</comment>
<dbReference type="SUPFAM" id="SSF48371">
    <property type="entry name" value="ARM repeat"/>
    <property type="match status" value="1"/>
</dbReference>